<proteinExistence type="predicted"/>
<name>A0AAJ0DRP4_9PEZI</name>
<dbReference type="InterPro" id="IPR013022">
    <property type="entry name" value="Xyl_isomerase-like_TIM-brl"/>
</dbReference>
<sequence>MSGTFSGLEFDTIERGRPCESLAASAQLEIKDVSISYLSIPIYSKTNSISYLQRRDTDESSHGMSQPPPPLAPATATISIGKPGTHSIESILKAIAGAGLKGVEICYNNLVHHAISRFPTKSDDVEHHQLLEAAKDIKRQCDELHLTIIVLQPFSHYDGLLDSELHQRMVARFERWLDIAKALGCDTIQIPSNATASGTTGDLDKVVADMVEIADLAAKHDPAVKLAYEALSWGAHIDLWEQSWEVVQRVDRSNFGLCLDTYHIAARVFADPASESGQMPNAKADLVESLLKLVKEVDVKKVFYLQLSDAEKLESPLVEGHEFYEAGQPARMSWSRNARLFPCEEVLGGFLPVLSITEAIVNELGYRGWISMEIFSRFLGEKSESVPVEFATRAMRSYRKVSEMLGWESL</sequence>
<dbReference type="PANTHER" id="PTHR12110:SF21">
    <property type="entry name" value="XYLOSE ISOMERASE-LIKE TIM BARREL DOMAIN-CONTAINING PROTEIN"/>
    <property type="match status" value="1"/>
</dbReference>
<dbReference type="Proteomes" id="UP001271007">
    <property type="component" value="Unassembled WGS sequence"/>
</dbReference>
<dbReference type="EMBL" id="JAWDJX010000010">
    <property type="protein sequence ID" value="KAK3054939.1"/>
    <property type="molecule type" value="Genomic_DNA"/>
</dbReference>
<feature type="domain" description="Xylose isomerase-like TIM barrel" evidence="2">
    <location>
        <begin position="93"/>
        <end position="377"/>
    </location>
</feature>
<accession>A0AAJ0DRP4</accession>
<organism evidence="3 4">
    <name type="scientific">Extremus antarcticus</name>
    <dbReference type="NCBI Taxonomy" id="702011"/>
    <lineage>
        <taxon>Eukaryota</taxon>
        <taxon>Fungi</taxon>
        <taxon>Dikarya</taxon>
        <taxon>Ascomycota</taxon>
        <taxon>Pezizomycotina</taxon>
        <taxon>Dothideomycetes</taxon>
        <taxon>Dothideomycetidae</taxon>
        <taxon>Mycosphaerellales</taxon>
        <taxon>Extremaceae</taxon>
        <taxon>Extremus</taxon>
    </lineage>
</organism>
<dbReference type="PANTHER" id="PTHR12110">
    <property type="entry name" value="HYDROXYPYRUVATE ISOMERASE"/>
    <property type="match status" value="1"/>
</dbReference>
<dbReference type="Gene3D" id="3.20.20.150">
    <property type="entry name" value="Divalent-metal-dependent TIM barrel enzymes"/>
    <property type="match status" value="1"/>
</dbReference>
<keyword evidence="4" id="KW-1185">Reference proteome</keyword>
<comment type="caution">
    <text evidence="3">The sequence shown here is derived from an EMBL/GenBank/DDBJ whole genome shotgun (WGS) entry which is preliminary data.</text>
</comment>
<reference evidence="3" key="1">
    <citation type="submission" date="2023-04" db="EMBL/GenBank/DDBJ databases">
        <title>Black Yeasts Isolated from many extreme environments.</title>
        <authorList>
            <person name="Coleine C."/>
            <person name="Stajich J.E."/>
            <person name="Selbmann L."/>
        </authorList>
    </citation>
    <scope>NUCLEOTIDE SEQUENCE</scope>
    <source>
        <strain evidence="3">CCFEE 5312</strain>
    </source>
</reference>
<dbReference type="AlphaFoldDB" id="A0AAJ0DRP4"/>
<evidence type="ECO:0000313" key="4">
    <source>
        <dbReference type="Proteomes" id="UP001271007"/>
    </source>
</evidence>
<dbReference type="InterPro" id="IPR050312">
    <property type="entry name" value="IolE/XylAMocC-like"/>
</dbReference>
<dbReference type="SUPFAM" id="SSF51658">
    <property type="entry name" value="Xylose isomerase-like"/>
    <property type="match status" value="1"/>
</dbReference>
<feature type="region of interest" description="Disordered" evidence="1">
    <location>
        <begin position="53"/>
        <end position="74"/>
    </location>
</feature>
<protein>
    <recommendedName>
        <fullName evidence="2">Xylose isomerase-like TIM barrel domain-containing protein</fullName>
    </recommendedName>
</protein>
<gene>
    <name evidence="3" type="ORF">LTR09_004098</name>
</gene>
<dbReference type="InterPro" id="IPR036237">
    <property type="entry name" value="Xyl_isomerase-like_sf"/>
</dbReference>
<evidence type="ECO:0000313" key="3">
    <source>
        <dbReference type="EMBL" id="KAK3054939.1"/>
    </source>
</evidence>
<evidence type="ECO:0000256" key="1">
    <source>
        <dbReference type="SAM" id="MobiDB-lite"/>
    </source>
</evidence>
<evidence type="ECO:0000259" key="2">
    <source>
        <dbReference type="Pfam" id="PF01261"/>
    </source>
</evidence>
<dbReference type="Pfam" id="PF01261">
    <property type="entry name" value="AP_endonuc_2"/>
    <property type="match status" value="1"/>
</dbReference>